<comment type="cofactor">
    <cofactor evidence="1">
        <name>Mg(2+)</name>
        <dbReference type="ChEBI" id="CHEBI:18420"/>
    </cofactor>
</comment>
<organism evidence="6 7">
    <name type="scientific">Luteitalea pratensis</name>
    <dbReference type="NCBI Taxonomy" id="1855912"/>
    <lineage>
        <taxon>Bacteria</taxon>
        <taxon>Pseudomonadati</taxon>
        <taxon>Acidobacteriota</taxon>
        <taxon>Vicinamibacteria</taxon>
        <taxon>Vicinamibacterales</taxon>
        <taxon>Vicinamibacteraceae</taxon>
        <taxon>Luteitalea</taxon>
    </lineage>
</organism>
<keyword evidence="7" id="KW-1185">Reference proteome</keyword>
<dbReference type="SFLD" id="SFLDS00001">
    <property type="entry name" value="Enolase"/>
    <property type="match status" value="1"/>
</dbReference>
<proteinExistence type="predicted"/>
<dbReference type="SFLD" id="SFLDG00179">
    <property type="entry name" value="mandelate_racemase"/>
    <property type="match status" value="1"/>
</dbReference>
<dbReference type="RefSeq" id="WP_162271362.1">
    <property type="nucleotide sequence ID" value="NZ_CP015136.1"/>
</dbReference>
<evidence type="ECO:0000313" key="7">
    <source>
        <dbReference type="Proteomes" id="UP000076079"/>
    </source>
</evidence>
<dbReference type="EC" id="5.-.-.-" evidence="6"/>
<dbReference type="InterPro" id="IPR029065">
    <property type="entry name" value="Enolase_C-like"/>
</dbReference>
<dbReference type="SUPFAM" id="SSF54826">
    <property type="entry name" value="Enolase N-terminal domain-like"/>
    <property type="match status" value="1"/>
</dbReference>
<dbReference type="GO" id="GO:0000287">
    <property type="term" value="F:magnesium ion binding"/>
    <property type="evidence" value="ECO:0007669"/>
    <property type="project" value="TreeGrafter"/>
</dbReference>
<dbReference type="InterPro" id="IPR036849">
    <property type="entry name" value="Enolase-like_C_sf"/>
</dbReference>
<name>A0A143PKL2_LUTPR</name>
<feature type="domain" description="Mandelate racemase/muconate lactonizing enzyme C-terminal" evidence="5">
    <location>
        <begin position="193"/>
        <end position="297"/>
    </location>
</feature>
<dbReference type="GO" id="GO:0016836">
    <property type="term" value="F:hydro-lyase activity"/>
    <property type="evidence" value="ECO:0007669"/>
    <property type="project" value="TreeGrafter"/>
</dbReference>
<dbReference type="PROSITE" id="PS51318">
    <property type="entry name" value="TAT"/>
    <property type="match status" value="1"/>
</dbReference>
<dbReference type="InterPro" id="IPR029017">
    <property type="entry name" value="Enolase-like_N"/>
</dbReference>
<dbReference type="SUPFAM" id="SSF51604">
    <property type="entry name" value="Enolase C-terminal domain-like"/>
    <property type="match status" value="1"/>
</dbReference>
<reference evidence="6 7" key="1">
    <citation type="journal article" date="2016" name="Genome Announc.">
        <title>First Complete Genome Sequence of a Subdivision 6 Acidobacterium Strain.</title>
        <authorList>
            <person name="Huang S."/>
            <person name="Vieira S."/>
            <person name="Bunk B."/>
            <person name="Riedel T."/>
            <person name="Sproer C."/>
            <person name="Overmann J."/>
        </authorList>
    </citation>
    <scope>NUCLEOTIDE SEQUENCE [LARGE SCALE GENOMIC DNA]</scope>
    <source>
        <strain evidence="7">DSM 100886 HEG_-6_39</strain>
    </source>
</reference>
<dbReference type="KEGG" id="abac:LuPra_02318"/>
<feature type="signal peptide" evidence="4">
    <location>
        <begin position="1"/>
        <end position="26"/>
    </location>
</feature>
<dbReference type="Pfam" id="PF02746">
    <property type="entry name" value="MR_MLE_N"/>
    <property type="match status" value="1"/>
</dbReference>
<dbReference type="PANTHER" id="PTHR13794">
    <property type="entry name" value="ENOLASE SUPERFAMILY, MANDELATE RACEMASE"/>
    <property type="match status" value="1"/>
</dbReference>
<dbReference type="InterPro" id="IPR013342">
    <property type="entry name" value="Mandelate_racemase_C"/>
</dbReference>
<evidence type="ECO:0000256" key="3">
    <source>
        <dbReference type="ARBA" id="ARBA00022842"/>
    </source>
</evidence>
<dbReference type="STRING" id="1855912.LuPra_02318"/>
<accession>A0A143PKL2</accession>
<keyword evidence="4" id="KW-0732">Signal</keyword>
<evidence type="ECO:0000259" key="5">
    <source>
        <dbReference type="SMART" id="SM00922"/>
    </source>
</evidence>
<dbReference type="InterPro" id="IPR046945">
    <property type="entry name" value="RHMD-like"/>
</dbReference>
<evidence type="ECO:0000256" key="1">
    <source>
        <dbReference type="ARBA" id="ARBA00001946"/>
    </source>
</evidence>
<feature type="chain" id="PRO_5007511527" evidence="4">
    <location>
        <begin position="27"/>
        <end position="426"/>
    </location>
</feature>
<reference evidence="7" key="2">
    <citation type="submission" date="2016-04" db="EMBL/GenBank/DDBJ databases">
        <title>First Complete Genome Sequence of a Subdivision 6 Acidobacterium.</title>
        <authorList>
            <person name="Huang S."/>
            <person name="Vieira S."/>
            <person name="Bunk B."/>
            <person name="Riedel T."/>
            <person name="Sproeer C."/>
            <person name="Overmann J."/>
        </authorList>
    </citation>
    <scope>NUCLEOTIDE SEQUENCE [LARGE SCALE GENOMIC DNA]</scope>
    <source>
        <strain evidence="7">DSM 100886 HEG_-6_39</strain>
    </source>
</reference>
<keyword evidence="3" id="KW-0460">Magnesium</keyword>
<evidence type="ECO:0000313" key="6">
    <source>
        <dbReference type="EMBL" id="AMY09105.1"/>
    </source>
</evidence>
<dbReference type="Gene3D" id="3.30.390.10">
    <property type="entry name" value="Enolase-like, N-terminal domain"/>
    <property type="match status" value="1"/>
</dbReference>
<dbReference type="EMBL" id="CP015136">
    <property type="protein sequence ID" value="AMY09105.1"/>
    <property type="molecule type" value="Genomic_DNA"/>
</dbReference>
<dbReference type="InterPro" id="IPR006311">
    <property type="entry name" value="TAT_signal"/>
</dbReference>
<dbReference type="PANTHER" id="PTHR13794:SF58">
    <property type="entry name" value="MITOCHONDRIAL ENOLASE SUPERFAMILY MEMBER 1"/>
    <property type="match status" value="1"/>
</dbReference>
<dbReference type="Proteomes" id="UP000076079">
    <property type="component" value="Chromosome"/>
</dbReference>
<dbReference type="CDD" id="cd03316">
    <property type="entry name" value="MR_like"/>
    <property type="match status" value="1"/>
</dbReference>
<dbReference type="GO" id="GO:0016052">
    <property type="term" value="P:carbohydrate catabolic process"/>
    <property type="evidence" value="ECO:0007669"/>
    <property type="project" value="TreeGrafter"/>
</dbReference>
<dbReference type="SMART" id="SM00922">
    <property type="entry name" value="MR_MLE"/>
    <property type="match status" value="1"/>
</dbReference>
<dbReference type="GO" id="GO:0009063">
    <property type="term" value="P:amino acid catabolic process"/>
    <property type="evidence" value="ECO:0007669"/>
    <property type="project" value="InterPro"/>
</dbReference>
<evidence type="ECO:0000256" key="4">
    <source>
        <dbReference type="SAM" id="SignalP"/>
    </source>
</evidence>
<dbReference type="Pfam" id="PF13378">
    <property type="entry name" value="MR_MLE_C"/>
    <property type="match status" value="1"/>
</dbReference>
<sequence precursor="true">MSTGRRAFLRLSTLAGGSMASLGASASRARAGLTATQTAMPAVDSARLIETAATPVLRRELFQGPVTIASVELLKAGDQYLVRVRSQDGAVGLAAGHPDVLETTWPILTRRVAPFFVGKDARDLDALIDGVYLANSNYKWQGLPFWVPVASVEFAILDLLGLVARKPLGDLLGGVLRRDISVYRASGNRGNSPEAEIAYLQQLVAETGAHAIKFRLGARMRYDDASTRRDLAMIPLTRKTFGDAMAIHADANSSYDVATALRIGKMMQEHGFAFLEEPVPFDSYDETRAIAEALPIPVAGGEQESSLRRFRWMVEHRGVDVVQPDLFYFGGLIRSIRVARMAAVAGMPCTPHMSDGGLGYLYVAHYASCVPNAGPFQEYKGRDDSLPVASDSSTLRCVKGILTVPSGPGLGVTIDPAFVKSATAVT</sequence>
<gene>
    <name evidence="6" type="primary">yitF</name>
    <name evidence="6" type="ORF">LuPra_02318</name>
</gene>
<dbReference type="InterPro" id="IPR018110">
    <property type="entry name" value="Mandel_Rmase/mucon_lact_enz_CS"/>
</dbReference>
<dbReference type="InterPro" id="IPR013341">
    <property type="entry name" value="Mandelate_racemase_N_dom"/>
</dbReference>
<dbReference type="PROSITE" id="PS00909">
    <property type="entry name" value="MR_MLE_2"/>
    <property type="match status" value="1"/>
</dbReference>
<protein>
    <submittedName>
        <fullName evidence="6">Isomerase YitF</fullName>
        <ecNumber evidence="6">5.-.-.-</ecNumber>
    </submittedName>
</protein>
<dbReference type="GO" id="GO:0016853">
    <property type="term" value="F:isomerase activity"/>
    <property type="evidence" value="ECO:0007669"/>
    <property type="project" value="UniProtKB-KW"/>
</dbReference>
<keyword evidence="6" id="KW-0413">Isomerase</keyword>
<dbReference type="Gene3D" id="3.20.20.120">
    <property type="entry name" value="Enolase-like C-terminal domain"/>
    <property type="match status" value="1"/>
</dbReference>
<evidence type="ECO:0000256" key="2">
    <source>
        <dbReference type="ARBA" id="ARBA00022723"/>
    </source>
</evidence>
<keyword evidence="2" id="KW-0479">Metal-binding</keyword>
<dbReference type="AlphaFoldDB" id="A0A143PKL2"/>